<evidence type="ECO:0000256" key="4">
    <source>
        <dbReference type="ARBA" id="ARBA00022917"/>
    </source>
</evidence>
<dbReference type="OrthoDB" id="9766163at2"/>
<protein>
    <recommendedName>
        <fullName evidence="5">Rqc2 homolog RqcH</fullName>
        <shortName evidence="5">RqcH</shortName>
    </recommendedName>
</protein>
<comment type="subunit">
    <text evidence="5">Associates with stalled 50S ribosomal subunits. Binds to RqcP.</text>
</comment>
<keyword evidence="4 5" id="KW-0648">Protein biosynthesis</keyword>
<dbReference type="InterPro" id="IPR051608">
    <property type="entry name" value="RQC_Subunit_NEMF"/>
</dbReference>
<dbReference type="Pfam" id="PF05670">
    <property type="entry name" value="NFACT-R_1"/>
    <property type="match status" value="1"/>
</dbReference>
<dbReference type="GO" id="GO:0019843">
    <property type="term" value="F:rRNA binding"/>
    <property type="evidence" value="ECO:0007669"/>
    <property type="project" value="UniProtKB-UniRule"/>
</dbReference>
<dbReference type="EMBL" id="QRHE01000006">
    <property type="protein sequence ID" value="RHF51563.1"/>
    <property type="molecule type" value="Genomic_DNA"/>
</dbReference>
<dbReference type="AlphaFoldDB" id="A0A414NWP5"/>
<dbReference type="RefSeq" id="WP_118176180.1">
    <property type="nucleotide sequence ID" value="NZ_CAMKFF010000083.1"/>
</dbReference>
<dbReference type="InterPro" id="IPR010979">
    <property type="entry name" value="Ribosomal_uS13-like_H2TH"/>
</dbReference>
<evidence type="ECO:0000313" key="8">
    <source>
        <dbReference type="Proteomes" id="UP000283442"/>
    </source>
</evidence>
<accession>A0A414NWP5</accession>
<feature type="domain" description="NFACT RNA-binding" evidence="6">
    <location>
        <begin position="467"/>
        <end position="559"/>
    </location>
</feature>
<comment type="caution">
    <text evidence="7">The sequence shown here is derived from an EMBL/GenBank/DDBJ whole genome shotgun (WGS) entry which is preliminary data.</text>
</comment>
<evidence type="ECO:0000256" key="5">
    <source>
        <dbReference type="HAMAP-Rule" id="MF_00844"/>
    </source>
</evidence>
<dbReference type="HAMAP" id="MF_00844_B">
    <property type="entry name" value="RqcH_B"/>
    <property type="match status" value="1"/>
</dbReference>
<evidence type="ECO:0000313" key="7">
    <source>
        <dbReference type="EMBL" id="RHF51563.1"/>
    </source>
</evidence>
<sequence>MSLDGFSMHPLTRELDTALAGGRIDKITQPNKQSIILSVRQPGQNFLLHISINSQNPSAHLLEKNLENPPEPPVFCMVLRKQIETGRIAKVRQHGLDRLLLIDIDSLAAGGRIVTKTLVLELMGKYSNIILVQDGIIIDALRKIGANSSRVRTVLPGQTYELPPGQEKKDLFTDAIADIMAIVKADPSLRLDKALLAACMGFGPVSAKEVCFSAGLAPSMRIEALDEADFAAVEDALKEIRESALHAGDADAPEDKAVLLLGENQKVLAMAAFPLHYLPEAAVLTFPTISAMLEKADSLLGSYVLPDKDRFRKLVKNEKNRAENKLTKLDEEIAAAENAEEFKVRGDNLMTYQYQFKDREDASVTVPNIYSETGETITIPLDQRLTLVENMQACYKKYDKLKRAQELLQVQRRECEANIAYLESIEASLLASSSLAEIAEIHNELIAAGYLREKPKKKNNDKPARPFHFRAPDGTDILVGKNNYQNDKLTFKTARYNDTWFHTKDIPGSHVVLQNGGMEPSEEEILLAASLAAHFSKARSSSKIPVDYTEIRYVKKPSGSKPGFVIFTNQKTLYITPDEAKLAPILAQDPS</sequence>
<keyword evidence="1 5" id="KW-0820">tRNA-binding</keyword>
<comment type="function">
    <text evidence="5">Key component of the ribosome quality control system (RQC), a ribosome-associated complex that mediates the extraction of incompletely synthesized nascent chains from stalled ribosomes and their subsequent degradation. RqcH recruits Ala-charged tRNA, and with RqcP directs the elongation of stalled nascent chains on 50S ribosomal subunits, leading to non-templated C-terminal alanine extensions (Ala tail). The Ala tail promotes nascent chain degradation. May add between 1 and at least 8 Ala residues. Binds to stalled 50S ribosomal subunits.</text>
</comment>
<dbReference type="Pfam" id="PF05833">
    <property type="entry name" value="NFACT_N"/>
    <property type="match status" value="1"/>
</dbReference>
<keyword evidence="2 5" id="KW-0699">rRNA-binding</keyword>
<evidence type="ECO:0000256" key="1">
    <source>
        <dbReference type="ARBA" id="ARBA00022555"/>
    </source>
</evidence>
<evidence type="ECO:0000256" key="3">
    <source>
        <dbReference type="ARBA" id="ARBA00022884"/>
    </source>
</evidence>
<proteinExistence type="inferred from homology"/>
<dbReference type="GO" id="GO:1990112">
    <property type="term" value="C:RQC complex"/>
    <property type="evidence" value="ECO:0007669"/>
    <property type="project" value="TreeGrafter"/>
</dbReference>
<organism evidence="7 8">
    <name type="scientific">Mitsuokella multacida</name>
    <dbReference type="NCBI Taxonomy" id="52226"/>
    <lineage>
        <taxon>Bacteria</taxon>
        <taxon>Bacillati</taxon>
        <taxon>Bacillota</taxon>
        <taxon>Negativicutes</taxon>
        <taxon>Selenomonadales</taxon>
        <taxon>Selenomonadaceae</taxon>
        <taxon>Mitsuokella</taxon>
    </lineage>
</organism>
<reference evidence="7 8" key="1">
    <citation type="submission" date="2018-08" db="EMBL/GenBank/DDBJ databases">
        <title>A genome reference for cultivated species of the human gut microbiota.</title>
        <authorList>
            <person name="Zou Y."/>
            <person name="Xue W."/>
            <person name="Luo G."/>
        </authorList>
    </citation>
    <scope>NUCLEOTIDE SEQUENCE [LARGE SCALE GENOMIC DNA]</scope>
    <source>
        <strain evidence="7 8">AM25-21AC</strain>
    </source>
</reference>
<evidence type="ECO:0000259" key="6">
    <source>
        <dbReference type="Pfam" id="PF05670"/>
    </source>
</evidence>
<dbReference type="PANTHER" id="PTHR15239">
    <property type="entry name" value="NUCLEAR EXPORT MEDIATOR FACTOR NEMF"/>
    <property type="match status" value="1"/>
</dbReference>
<evidence type="ECO:0000256" key="2">
    <source>
        <dbReference type="ARBA" id="ARBA00022730"/>
    </source>
</evidence>
<dbReference type="Gene3D" id="2.30.310.10">
    <property type="entry name" value="ibrinogen binding protein from staphylococcus aureus domain"/>
    <property type="match status" value="1"/>
</dbReference>
<dbReference type="InterPro" id="IPR043682">
    <property type="entry name" value="RqcH_bacterial"/>
</dbReference>
<dbReference type="GO" id="GO:0000049">
    <property type="term" value="F:tRNA binding"/>
    <property type="evidence" value="ECO:0007669"/>
    <property type="project" value="UniProtKB-UniRule"/>
</dbReference>
<gene>
    <name evidence="5" type="primary">rqcH</name>
    <name evidence="7" type="ORF">DW674_07320</name>
</gene>
<feature type="coiled-coil region" evidence="5">
    <location>
        <begin position="312"/>
        <end position="339"/>
    </location>
</feature>
<keyword evidence="3 5" id="KW-0694">RNA-binding</keyword>
<comment type="similarity">
    <text evidence="5">Belongs to the NEMF family.</text>
</comment>
<dbReference type="GO" id="GO:0072344">
    <property type="term" value="P:rescue of stalled ribosome"/>
    <property type="evidence" value="ECO:0007669"/>
    <property type="project" value="UniProtKB-UniRule"/>
</dbReference>
<keyword evidence="5" id="KW-0175">Coiled coil</keyword>
<dbReference type="GO" id="GO:0043023">
    <property type="term" value="F:ribosomal large subunit binding"/>
    <property type="evidence" value="ECO:0007669"/>
    <property type="project" value="UniProtKB-UniRule"/>
</dbReference>
<name>A0A414NWP5_9FIRM</name>
<dbReference type="PANTHER" id="PTHR15239:SF6">
    <property type="entry name" value="RIBOSOME QUALITY CONTROL COMPLEX SUBUNIT NEMF"/>
    <property type="match status" value="1"/>
</dbReference>
<dbReference type="Proteomes" id="UP000283442">
    <property type="component" value="Unassembled WGS sequence"/>
</dbReference>
<dbReference type="InterPro" id="IPR008532">
    <property type="entry name" value="NFACT_RNA-bd"/>
</dbReference>
<dbReference type="SUPFAM" id="SSF46946">
    <property type="entry name" value="S13-like H2TH domain"/>
    <property type="match status" value="1"/>
</dbReference>